<evidence type="ECO:0000313" key="2">
    <source>
        <dbReference type="Proteomes" id="UP000185596"/>
    </source>
</evidence>
<sequence length="102" mass="10322">MSAITGCASAAGITVEVHPGGTMSSLSLEARALTLGPDRLAAAIVTAVAEATAVANQRTKNALREALTGLGEAELAALGLHQAADLTERAETTTPPTWRTDP</sequence>
<protein>
    <recommendedName>
        <fullName evidence="3">YbaB/EbfC DNA-binding family protein</fullName>
    </recommendedName>
</protein>
<dbReference type="InterPro" id="IPR036894">
    <property type="entry name" value="YbaB-like_sf"/>
</dbReference>
<dbReference type="OrthoDB" id="3695357at2"/>
<evidence type="ECO:0008006" key="3">
    <source>
        <dbReference type="Google" id="ProtNLM"/>
    </source>
</evidence>
<proteinExistence type="predicted"/>
<dbReference type="EMBL" id="MSIE01000024">
    <property type="protein sequence ID" value="OLF16836.1"/>
    <property type="molecule type" value="Genomic_DNA"/>
</dbReference>
<reference evidence="1 2" key="1">
    <citation type="submission" date="2016-12" db="EMBL/GenBank/DDBJ databases">
        <title>The draft genome sequence of Actinophytocola sp. 11-183.</title>
        <authorList>
            <person name="Wang W."/>
            <person name="Yuan L."/>
        </authorList>
    </citation>
    <scope>NUCLEOTIDE SEQUENCE [LARGE SCALE GENOMIC DNA]</scope>
    <source>
        <strain evidence="1 2">11-183</strain>
    </source>
</reference>
<keyword evidence="2" id="KW-1185">Reference proteome</keyword>
<dbReference type="Gene3D" id="3.30.1310.10">
    <property type="entry name" value="Nucleoid-associated protein YbaB-like domain"/>
    <property type="match status" value="1"/>
</dbReference>
<dbReference type="Proteomes" id="UP000185596">
    <property type="component" value="Unassembled WGS sequence"/>
</dbReference>
<accession>A0A1Q8CR37</accession>
<gene>
    <name evidence="1" type="ORF">BU204_14065</name>
</gene>
<comment type="caution">
    <text evidence="1">The sequence shown here is derived from an EMBL/GenBank/DDBJ whole genome shotgun (WGS) entry which is preliminary data.</text>
</comment>
<dbReference type="RefSeq" id="WP_075126109.1">
    <property type="nucleotide sequence ID" value="NZ_MSIE01000024.1"/>
</dbReference>
<name>A0A1Q8CR37_9PSEU</name>
<organism evidence="1 2">
    <name type="scientific">Actinophytocola xanthii</name>
    <dbReference type="NCBI Taxonomy" id="1912961"/>
    <lineage>
        <taxon>Bacteria</taxon>
        <taxon>Bacillati</taxon>
        <taxon>Actinomycetota</taxon>
        <taxon>Actinomycetes</taxon>
        <taxon>Pseudonocardiales</taxon>
        <taxon>Pseudonocardiaceae</taxon>
    </lineage>
</organism>
<evidence type="ECO:0000313" key="1">
    <source>
        <dbReference type="EMBL" id="OLF16836.1"/>
    </source>
</evidence>
<dbReference type="STRING" id="1912961.BU204_14065"/>
<dbReference type="AlphaFoldDB" id="A0A1Q8CR37"/>